<keyword evidence="2" id="KW-0378">Hydrolase</keyword>
<dbReference type="InterPro" id="IPR010016">
    <property type="entry name" value="PxpB"/>
</dbReference>
<sequence length="234" mass="25193">MCAKLVVLDAPRVSHCGASALLLDAEGPLSLQTQQRIWALDRTVRNWQEVTDAQVGLNSLLIVVDPLTTDTEPLAMRFLAEWNGTTAWSGNGRTLEIGIVYGGAAGRHLREVADRLGVSPSRVAELHSAGNYTVFAPGTGPGFGFLFGLDRRLHLPRRPEPQMVPNGPNLSMAGAQTSLGPPLKPGEEPSLVPSGWYALGHAPASPIPFDFSKTPPNVLDLGDCIRFRIERVET</sequence>
<geneLocation type="plasmid" evidence="6 8">
    <name>unnamed1</name>
</geneLocation>
<dbReference type="PANTHER" id="PTHR34698">
    <property type="entry name" value="5-OXOPROLINASE SUBUNIT B"/>
    <property type="match status" value="1"/>
</dbReference>
<evidence type="ECO:0000256" key="2">
    <source>
        <dbReference type="ARBA" id="ARBA00022801"/>
    </source>
</evidence>
<evidence type="ECO:0000313" key="7">
    <source>
        <dbReference type="EMBL" id="RXH13366.1"/>
    </source>
</evidence>
<evidence type="ECO:0000313" key="9">
    <source>
        <dbReference type="Proteomes" id="UP000290401"/>
    </source>
</evidence>
<keyword evidence="9" id="KW-1185">Reference proteome</keyword>
<dbReference type="PANTHER" id="PTHR34698:SF2">
    <property type="entry name" value="5-OXOPROLINASE SUBUNIT B"/>
    <property type="match status" value="1"/>
</dbReference>
<dbReference type="AlphaFoldDB" id="A0AAE5X9U8"/>
<feature type="domain" description="Carboxyltransferase" evidence="5">
    <location>
        <begin position="11"/>
        <end position="219"/>
    </location>
</feature>
<gene>
    <name evidence="7" type="ORF">EAS56_15230</name>
    <name evidence="6" type="ORF">XH91_38670</name>
</gene>
<dbReference type="GO" id="GO:0005524">
    <property type="term" value="F:ATP binding"/>
    <property type="evidence" value="ECO:0007669"/>
    <property type="project" value="UniProtKB-KW"/>
</dbReference>
<dbReference type="KEGG" id="bgz:XH91_38670"/>
<evidence type="ECO:0000313" key="8">
    <source>
        <dbReference type="Proteomes" id="UP000288972"/>
    </source>
</evidence>
<dbReference type="RefSeq" id="WP_128929618.1">
    <property type="nucleotide sequence ID" value="NZ_CP030054.1"/>
</dbReference>
<dbReference type="InterPro" id="IPR003833">
    <property type="entry name" value="CT_C_D"/>
</dbReference>
<dbReference type="SUPFAM" id="SSF160467">
    <property type="entry name" value="PH0987 N-terminal domain-like"/>
    <property type="match status" value="1"/>
</dbReference>
<evidence type="ECO:0000313" key="6">
    <source>
        <dbReference type="EMBL" id="QAU51171.1"/>
    </source>
</evidence>
<dbReference type="SUPFAM" id="SSF50891">
    <property type="entry name" value="Cyclophilin-like"/>
    <property type="match status" value="1"/>
</dbReference>
<dbReference type="EMBL" id="CP030054">
    <property type="protein sequence ID" value="QAU51171.1"/>
    <property type="molecule type" value="Genomic_DNA"/>
</dbReference>
<organism evidence="6 8">
    <name type="scientific">Bradyrhizobium guangzhouense</name>
    <dbReference type="NCBI Taxonomy" id="1325095"/>
    <lineage>
        <taxon>Bacteria</taxon>
        <taxon>Pseudomonadati</taxon>
        <taxon>Pseudomonadota</taxon>
        <taxon>Alphaproteobacteria</taxon>
        <taxon>Hyphomicrobiales</taxon>
        <taxon>Nitrobacteraceae</taxon>
        <taxon>Bradyrhizobium</taxon>
    </lineage>
</organism>
<keyword evidence="1" id="KW-0547">Nucleotide-binding</keyword>
<dbReference type="Proteomes" id="UP000288972">
    <property type="component" value="Plasmid unnamed1"/>
</dbReference>
<evidence type="ECO:0000259" key="5">
    <source>
        <dbReference type="SMART" id="SM00796"/>
    </source>
</evidence>
<name>A0AAE5X9U8_9BRAD</name>
<proteinExistence type="predicted"/>
<dbReference type="GO" id="GO:0016787">
    <property type="term" value="F:hydrolase activity"/>
    <property type="evidence" value="ECO:0007669"/>
    <property type="project" value="UniProtKB-KW"/>
</dbReference>
<keyword evidence="6" id="KW-0614">Plasmid</keyword>
<evidence type="ECO:0000256" key="3">
    <source>
        <dbReference type="ARBA" id="ARBA00022840"/>
    </source>
</evidence>
<keyword evidence="3" id="KW-0067">ATP-binding</keyword>
<dbReference type="Pfam" id="PF02682">
    <property type="entry name" value="CT_C_D"/>
    <property type="match status" value="1"/>
</dbReference>
<evidence type="ECO:0000256" key="4">
    <source>
        <dbReference type="SAM" id="MobiDB-lite"/>
    </source>
</evidence>
<evidence type="ECO:0000256" key="1">
    <source>
        <dbReference type="ARBA" id="ARBA00022741"/>
    </source>
</evidence>
<feature type="region of interest" description="Disordered" evidence="4">
    <location>
        <begin position="158"/>
        <end position="188"/>
    </location>
</feature>
<dbReference type="EMBL" id="RDQZ01000010">
    <property type="protein sequence ID" value="RXH13366.1"/>
    <property type="molecule type" value="Genomic_DNA"/>
</dbReference>
<protein>
    <submittedName>
        <fullName evidence="7">Carboxyltransferase domain-containing protein</fullName>
    </submittedName>
</protein>
<dbReference type="Proteomes" id="UP000290401">
    <property type="component" value="Unassembled WGS sequence"/>
</dbReference>
<reference evidence="6 8" key="1">
    <citation type="submission" date="2018-06" db="EMBL/GenBank/DDBJ databases">
        <title>Comparative genomics of rhizobia nodulating Arachis hypogaea in China.</title>
        <authorList>
            <person name="Li Y."/>
        </authorList>
    </citation>
    <scope>NUCLEOTIDE SEQUENCE [LARGE SCALE GENOMIC DNA]</scope>
    <source>
        <strain evidence="6 8">CCBAU 51670</strain>
        <plasmid evidence="6 8">unnamed1</plasmid>
    </source>
</reference>
<dbReference type="SMART" id="SM00796">
    <property type="entry name" value="AHS1"/>
    <property type="match status" value="1"/>
</dbReference>
<dbReference type="InterPro" id="IPR029000">
    <property type="entry name" value="Cyclophilin-like_dom_sf"/>
</dbReference>
<reference evidence="7 9" key="2">
    <citation type="submission" date="2018-10" db="EMBL/GenBank/DDBJ databases">
        <title>Bradyrhizobium sp. nov., effective nodules isolated from peanut in China.</title>
        <authorList>
            <person name="Li Y."/>
        </authorList>
    </citation>
    <scope>NUCLEOTIDE SEQUENCE [LARGE SCALE GENOMIC DNA]</scope>
    <source>
        <strain evidence="7 9">CCBAU 53426</strain>
    </source>
</reference>
<accession>A0AAE5X9U8</accession>
<dbReference type="Gene3D" id="2.40.100.10">
    <property type="entry name" value="Cyclophilin-like"/>
    <property type="match status" value="1"/>
</dbReference>